<sequence length="74" mass="7869">MGLNIKNSATESAIRELSTLTGEKLTVAVHNAVAEKLERVKRGKGKQPLTEYLASLGSLQAALASQPHKTEDAP</sequence>
<accession>A0ABN1F3J5</accession>
<gene>
    <name evidence="1" type="ORF">GCM10008942_32900</name>
</gene>
<dbReference type="RefSeq" id="WP_166935064.1">
    <property type="nucleotide sequence ID" value="NZ_BAAADD010000009.1"/>
</dbReference>
<dbReference type="Proteomes" id="UP001499951">
    <property type="component" value="Unassembled WGS sequence"/>
</dbReference>
<proteinExistence type="predicted"/>
<protein>
    <recommendedName>
        <fullName evidence="3">Transcription factor</fullName>
    </recommendedName>
</protein>
<evidence type="ECO:0000313" key="2">
    <source>
        <dbReference type="Proteomes" id="UP001499951"/>
    </source>
</evidence>
<evidence type="ECO:0008006" key="3">
    <source>
        <dbReference type="Google" id="ProtNLM"/>
    </source>
</evidence>
<dbReference type="EMBL" id="BAAADD010000009">
    <property type="protein sequence ID" value="GAA0581465.1"/>
    <property type="molecule type" value="Genomic_DNA"/>
</dbReference>
<name>A0ABN1F3J5_9PROT</name>
<reference evidence="1 2" key="1">
    <citation type="journal article" date="2019" name="Int. J. Syst. Evol. Microbiol.">
        <title>The Global Catalogue of Microorganisms (GCM) 10K type strain sequencing project: providing services to taxonomists for standard genome sequencing and annotation.</title>
        <authorList>
            <consortium name="The Broad Institute Genomics Platform"/>
            <consortium name="The Broad Institute Genome Sequencing Center for Infectious Disease"/>
            <person name="Wu L."/>
            <person name="Ma J."/>
        </authorList>
    </citation>
    <scope>NUCLEOTIDE SEQUENCE [LARGE SCALE GENOMIC DNA]</scope>
    <source>
        <strain evidence="1 2">JCM 15089</strain>
    </source>
</reference>
<dbReference type="InterPro" id="IPR011660">
    <property type="entry name" value="VapB-like"/>
</dbReference>
<evidence type="ECO:0000313" key="1">
    <source>
        <dbReference type="EMBL" id="GAA0581465.1"/>
    </source>
</evidence>
<dbReference type="Pfam" id="PF07704">
    <property type="entry name" value="PSK_trans_fac"/>
    <property type="match status" value="1"/>
</dbReference>
<organism evidence="1 2">
    <name type="scientific">Rhizomicrobium electricum</name>
    <dbReference type="NCBI Taxonomy" id="480070"/>
    <lineage>
        <taxon>Bacteria</taxon>
        <taxon>Pseudomonadati</taxon>
        <taxon>Pseudomonadota</taxon>
        <taxon>Alphaproteobacteria</taxon>
        <taxon>Micropepsales</taxon>
        <taxon>Micropepsaceae</taxon>
        <taxon>Rhizomicrobium</taxon>
    </lineage>
</organism>
<keyword evidence="2" id="KW-1185">Reference proteome</keyword>
<comment type="caution">
    <text evidence="1">The sequence shown here is derived from an EMBL/GenBank/DDBJ whole genome shotgun (WGS) entry which is preliminary data.</text>
</comment>